<dbReference type="EMBL" id="AAPJ01000003">
    <property type="protein sequence ID" value="EAS49976.1"/>
    <property type="molecule type" value="Genomic_DNA"/>
</dbReference>
<dbReference type="SUPFAM" id="SSF56059">
    <property type="entry name" value="Glutathione synthetase ATP-binding domain-like"/>
    <property type="match status" value="1"/>
</dbReference>
<dbReference type="Proteomes" id="UP000000321">
    <property type="component" value="Unassembled WGS sequence"/>
</dbReference>
<dbReference type="AlphaFoldDB" id="Q1YIZ1"/>
<dbReference type="HOGENOM" id="CLU_034373_0_0_5"/>
<evidence type="ECO:0000313" key="2">
    <source>
        <dbReference type="Proteomes" id="UP000000321"/>
    </source>
</evidence>
<accession>Q1YIZ1</accession>
<gene>
    <name evidence="1" type="ORF">SI859A1_01329</name>
</gene>
<comment type="caution">
    <text evidence="1">The sequence shown here is derived from an EMBL/GenBank/DDBJ whole genome shotgun (WGS) entry which is preliminary data.</text>
</comment>
<dbReference type="BioCyc" id="AURANTIMONAS:SI859A1_01329-MONOMER"/>
<protein>
    <submittedName>
        <fullName evidence="1">Uncharacterized protein</fullName>
    </submittedName>
</protein>
<reference evidence="1 2" key="1">
    <citation type="journal article" date="2008" name="Appl. Environ. Microbiol.">
        <title>Genomic insights into Mn(II) oxidation by the marine alphaproteobacterium Aurantimonas sp. strain SI85-9A1.</title>
        <authorList>
            <person name="Dick G.J."/>
            <person name="Podell S."/>
            <person name="Johnson H.A."/>
            <person name="Rivera-Espinoza Y."/>
            <person name="Bernier-Latmani R."/>
            <person name="McCarthy J.K."/>
            <person name="Torpey J.W."/>
            <person name="Clement B.G."/>
            <person name="Gaasterland T."/>
            <person name="Tebo B.M."/>
        </authorList>
    </citation>
    <scope>NUCLEOTIDE SEQUENCE [LARGE SCALE GENOMIC DNA]</scope>
    <source>
        <strain evidence="1 2">SI85-9A1</strain>
    </source>
</reference>
<evidence type="ECO:0000313" key="1">
    <source>
        <dbReference type="EMBL" id="EAS49976.1"/>
    </source>
</evidence>
<keyword evidence="2" id="KW-1185">Reference proteome</keyword>
<name>Q1YIZ1_AURMS</name>
<proteinExistence type="predicted"/>
<organism evidence="1 2">
    <name type="scientific">Aurantimonas manganoxydans (strain ATCC BAA-1229 / DSM 21871 / SI85-9A1)</name>
    <dbReference type="NCBI Taxonomy" id="287752"/>
    <lineage>
        <taxon>Bacteria</taxon>
        <taxon>Pseudomonadati</taxon>
        <taxon>Pseudomonadota</taxon>
        <taxon>Alphaproteobacteria</taxon>
        <taxon>Hyphomicrobiales</taxon>
        <taxon>Aurantimonadaceae</taxon>
        <taxon>Aurantimonas</taxon>
    </lineage>
</organism>
<sequence>MVWRAMSNSNLTSSDPTRVLSDRLNQNCFCVTLDRRSLCEALEQEAGDPEFCERFIRPKAHLFSNVPVFLSASQVAEMQKVVAAIEQTARLTAYKAAVFSWAPKISREDHGPAGALMGYDFHLGEDGPRLIEINTNAGGAFLNALLARAQRTCCAEMDLPIKPHAFEDAAFRMFQNEWMRQRGNGAIRRIAIVDDRPEEQYLYPEFVLARQALAARGVDAVIADASQLRVEAGRLSLEGKPIDLVYNRVTDFAFDRPEHKALRDAYRDGAVVVTPNSYNHALLADKRNLSILSDPALIESWGLEPKLLAQLRSVPRTVLVTPENAEDLWKSRKALFFKSTGGHGGKAVYRGDKVTKGVWAEIKGGGYVAQTLVRPSERMIRIDDAFQPRKMDIRLYTYDGQVLLVAARLYQGQTTNFRTPGGGFAPVFVVRS</sequence>